<accession>A0ABW3HZB2</accession>
<gene>
    <name evidence="7" type="ORF">ACFQ1O_02535</name>
</gene>
<evidence type="ECO:0000259" key="6">
    <source>
        <dbReference type="PROSITE" id="PS51123"/>
    </source>
</evidence>
<keyword evidence="8" id="KW-1185">Reference proteome</keyword>
<dbReference type="InterPro" id="IPR036737">
    <property type="entry name" value="OmpA-like_sf"/>
</dbReference>
<name>A0ABW3HZB2_9FLAO</name>
<dbReference type="InterPro" id="IPR006664">
    <property type="entry name" value="OMP_bac"/>
</dbReference>
<feature type="chain" id="PRO_5046047023" evidence="5">
    <location>
        <begin position="24"/>
        <end position="285"/>
    </location>
</feature>
<evidence type="ECO:0000256" key="4">
    <source>
        <dbReference type="PROSITE-ProRule" id="PRU00473"/>
    </source>
</evidence>
<feature type="signal peptide" evidence="5">
    <location>
        <begin position="1"/>
        <end position="23"/>
    </location>
</feature>
<feature type="domain" description="OmpA-like" evidence="6">
    <location>
        <begin position="22"/>
        <end position="139"/>
    </location>
</feature>
<evidence type="ECO:0000256" key="5">
    <source>
        <dbReference type="SAM" id="SignalP"/>
    </source>
</evidence>
<dbReference type="PANTHER" id="PTHR30329:SF21">
    <property type="entry name" value="LIPOPROTEIN YIAD-RELATED"/>
    <property type="match status" value="1"/>
</dbReference>
<dbReference type="InterPro" id="IPR050330">
    <property type="entry name" value="Bact_OuterMem_StrucFunc"/>
</dbReference>
<dbReference type="InterPro" id="IPR006665">
    <property type="entry name" value="OmpA-like"/>
</dbReference>
<evidence type="ECO:0000313" key="7">
    <source>
        <dbReference type="EMBL" id="MFD0962876.1"/>
    </source>
</evidence>
<organism evidence="7 8">
    <name type="scientific">Pseudofulvibacter geojedonensis</name>
    <dbReference type="NCBI Taxonomy" id="1123758"/>
    <lineage>
        <taxon>Bacteria</taxon>
        <taxon>Pseudomonadati</taxon>
        <taxon>Bacteroidota</taxon>
        <taxon>Flavobacteriia</taxon>
        <taxon>Flavobacteriales</taxon>
        <taxon>Flavobacteriaceae</taxon>
        <taxon>Pseudofulvibacter</taxon>
    </lineage>
</organism>
<dbReference type="PROSITE" id="PS51123">
    <property type="entry name" value="OMPA_2"/>
    <property type="match status" value="2"/>
</dbReference>
<dbReference type="PRINTS" id="PR01021">
    <property type="entry name" value="OMPADOMAIN"/>
</dbReference>
<evidence type="ECO:0000256" key="1">
    <source>
        <dbReference type="ARBA" id="ARBA00004442"/>
    </source>
</evidence>
<reference evidence="8" key="1">
    <citation type="journal article" date="2019" name="Int. J. Syst. Evol. Microbiol.">
        <title>The Global Catalogue of Microorganisms (GCM) 10K type strain sequencing project: providing services to taxonomists for standard genome sequencing and annotation.</title>
        <authorList>
            <consortium name="The Broad Institute Genomics Platform"/>
            <consortium name="The Broad Institute Genome Sequencing Center for Infectious Disease"/>
            <person name="Wu L."/>
            <person name="Ma J."/>
        </authorList>
    </citation>
    <scope>NUCLEOTIDE SEQUENCE [LARGE SCALE GENOMIC DNA]</scope>
    <source>
        <strain evidence="8">CCUG 62114</strain>
    </source>
</reference>
<sequence>MLTPKKISVLFFALICSQLSSIAQVKKPDSLQLFFDSAKHTITPEHQEKIAAFFKNIQTDDVQRIRIKGYTDFVGNHVYNNKLSKKRANSAYQYIISNYSFKAIAQQGLGEVDDEDEFTEVAEGNSQHRKVDIILSYEPPKRIQLNLTRKQKYLARIPTLSKGEKIRLKNIFFQISTAIPVKDSKEDIDGLYKVLKAYPKLKFEIQGHVCCGTKEEYESKEATEGNLKLSTNRAKAVYNGLLKKGIKESRLNFIGHAFTRPLEFPEDTVDKQKENRRIEIKIVSK</sequence>
<dbReference type="CDD" id="cd07185">
    <property type="entry name" value="OmpA_C-like"/>
    <property type="match status" value="2"/>
</dbReference>
<dbReference type="Gene3D" id="3.30.1330.60">
    <property type="entry name" value="OmpA-like domain"/>
    <property type="match status" value="2"/>
</dbReference>
<proteinExistence type="predicted"/>
<evidence type="ECO:0000256" key="2">
    <source>
        <dbReference type="ARBA" id="ARBA00023136"/>
    </source>
</evidence>
<comment type="caution">
    <text evidence="7">The sequence shown here is derived from an EMBL/GenBank/DDBJ whole genome shotgun (WGS) entry which is preliminary data.</text>
</comment>
<protein>
    <submittedName>
        <fullName evidence="7">OmpA family protein</fullName>
    </submittedName>
</protein>
<keyword evidence="3" id="KW-0998">Cell outer membrane</keyword>
<dbReference type="EMBL" id="JBHTJM010000002">
    <property type="protein sequence ID" value="MFD0962876.1"/>
    <property type="molecule type" value="Genomic_DNA"/>
</dbReference>
<dbReference type="Proteomes" id="UP001596997">
    <property type="component" value="Unassembled WGS sequence"/>
</dbReference>
<evidence type="ECO:0000313" key="8">
    <source>
        <dbReference type="Proteomes" id="UP001596997"/>
    </source>
</evidence>
<dbReference type="SUPFAM" id="SSF103088">
    <property type="entry name" value="OmpA-like"/>
    <property type="match status" value="2"/>
</dbReference>
<dbReference type="RefSeq" id="WP_377712980.1">
    <property type="nucleotide sequence ID" value="NZ_JBHTJM010000002.1"/>
</dbReference>
<keyword evidence="5" id="KW-0732">Signal</keyword>
<comment type="subcellular location">
    <subcellularLocation>
        <location evidence="1">Cell outer membrane</location>
    </subcellularLocation>
</comment>
<dbReference type="Pfam" id="PF00691">
    <property type="entry name" value="OmpA"/>
    <property type="match status" value="2"/>
</dbReference>
<feature type="domain" description="OmpA-like" evidence="6">
    <location>
        <begin position="162"/>
        <end position="285"/>
    </location>
</feature>
<keyword evidence="2 4" id="KW-0472">Membrane</keyword>
<evidence type="ECO:0000256" key="3">
    <source>
        <dbReference type="ARBA" id="ARBA00023237"/>
    </source>
</evidence>
<dbReference type="PANTHER" id="PTHR30329">
    <property type="entry name" value="STATOR ELEMENT OF FLAGELLAR MOTOR COMPLEX"/>
    <property type="match status" value="1"/>
</dbReference>